<protein>
    <submittedName>
        <fullName evidence="1">Uncharacterized protein</fullName>
    </submittedName>
</protein>
<gene>
    <name evidence="1" type="ORF">JG687_00009569</name>
</gene>
<sequence length="100" mass="11661">MVLVTFGICWSSIDRLIFCDSFERVGRISSCLLMFLQDRRLAKYLRLLLMNEVFRLQESSWGRCTPEPRICVPKNNSFFDIIATSYEGLTQKTSAMHTTR</sequence>
<dbReference type="Proteomes" id="UP000688947">
    <property type="component" value="Unassembled WGS sequence"/>
</dbReference>
<proteinExistence type="predicted"/>
<evidence type="ECO:0000313" key="2">
    <source>
        <dbReference type="Proteomes" id="UP000688947"/>
    </source>
</evidence>
<accession>A0A8T1U9I5</accession>
<dbReference type="AlphaFoldDB" id="A0A8T1U9I5"/>
<organism evidence="1 2">
    <name type="scientific">Phytophthora cactorum</name>
    <dbReference type="NCBI Taxonomy" id="29920"/>
    <lineage>
        <taxon>Eukaryota</taxon>
        <taxon>Sar</taxon>
        <taxon>Stramenopiles</taxon>
        <taxon>Oomycota</taxon>
        <taxon>Peronosporomycetes</taxon>
        <taxon>Peronosporales</taxon>
        <taxon>Peronosporaceae</taxon>
        <taxon>Phytophthora</taxon>
    </lineage>
</organism>
<name>A0A8T1U9I5_9STRA</name>
<reference evidence="1" key="1">
    <citation type="submission" date="2021-01" db="EMBL/GenBank/DDBJ databases">
        <title>Phytophthora aleatoria, a newly-described species from Pinus radiata is distinct from Phytophthora cactorum isolates based on comparative genomics.</title>
        <authorList>
            <person name="Mcdougal R."/>
            <person name="Panda P."/>
            <person name="Williams N."/>
            <person name="Studholme D.J."/>
        </authorList>
    </citation>
    <scope>NUCLEOTIDE SEQUENCE</scope>
    <source>
        <strain evidence="1">NZFS 3830</strain>
    </source>
</reference>
<evidence type="ECO:0000313" key="1">
    <source>
        <dbReference type="EMBL" id="KAG6958148.1"/>
    </source>
</evidence>
<dbReference type="EMBL" id="JAENGZ010000504">
    <property type="protein sequence ID" value="KAG6958148.1"/>
    <property type="molecule type" value="Genomic_DNA"/>
</dbReference>
<comment type="caution">
    <text evidence="1">The sequence shown here is derived from an EMBL/GenBank/DDBJ whole genome shotgun (WGS) entry which is preliminary data.</text>
</comment>